<protein>
    <recommendedName>
        <fullName evidence="7">Peptidase S8/S53 domain-containing protein</fullName>
    </recommendedName>
</protein>
<evidence type="ECO:0000256" key="3">
    <source>
        <dbReference type="ARBA" id="ARBA00022801"/>
    </source>
</evidence>
<dbReference type="InterPro" id="IPR026444">
    <property type="entry name" value="Secre_tail"/>
</dbReference>
<dbReference type="STRING" id="1411621.AUC43_14275"/>
<dbReference type="OrthoDB" id="9792152at2"/>
<dbReference type="Proteomes" id="UP000059542">
    <property type="component" value="Chromosome"/>
</dbReference>
<keyword evidence="2 5" id="KW-0645">Protease</keyword>
<evidence type="ECO:0000256" key="2">
    <source>
        <dbReference type="ARBA" id="ARBA00022670"/>
    </source>
</evidence>
<reference evidence="8 9" key="1">
    <citation type="submission" date="2015-12" db="EMBL/GenBank/DDBJ databases">
        <authorList>
            <person name="Shamseldin A."/>
            <person name="Moawad H."/>
            <person name="Abd El-Rahim W.M."/>
            <person name="Sadowsky M.J."/>
        </authorList>
    </citation>
    <scope>NUCLEOTIDE SEQUENCE [LARGE SCALE GENOMIC DNA]</scope>
    <source>
        <strain evidence="8 9">DG5B</strain>
    </source>
</reference>
<dbReference type="NCBIfam" id="TIGR04183">
    <property type="entry name" value="Por_Secre_tail"/>
    <property type="match status" value="1"/>
</dbReference>
<dbReference type="InterPro" id="IPR015500">
    <property type="entry name" value="Peptidase_S8_subtilisin-rel"/>
</dbReference>
<evidence type="ECO:0000256" key="4">
    <source>
        <dbReference type="ARBA" id="ARBA00022825"/>
    </source>
</evidence>
<feature type="active site" description="Charge relay system" evidence="5">
    <location>
        <position position="192"/>
    </location>
</feature>
<feature type="active site" description="Charge relay system" evidence="5">
    <location>
        <position position="410"/>
    </location>
</feature>
<dbReference type="EMBL" id="CP013909">
    <property type="protein sequence ID" value="ALW86156.1"/>
    <property type="molecule type" value="Genomic_DNA"/>
</dbReference>
<dbReference type="GO" id="GO:0006508">
    <property type="term" value="P:proteolysis"/>
    <property type="evidence" value="ECO:0007669"/>
    <property type="project" value="UniProtKB-KW"/>
</dbReference>
<accession>A0A0U4ADD8</accession>
<dbReference type="SUPFAM" id="SSF52743">
    <property type="entry name" value="Subtilisin-like"/>
    <property type="match status" value="1"/>
</dbReference>
<name>A0A0U4ADD8_9BACT</name>
<evidence type="ECO:0000259" key="7">
    <source>
        <dbReference type="Pfam" id="PF00082"/>
    </source>
</evidence>
<sequence length="566" mass="59326">MVPTTIGKWLALTLVAGALQVLATAPVAAQGTVRRHLIYFRDKAGTPFTVGKPEQFLSARSLARRSRQGIAILPRDLPVSPTYVSQVRGVAGSPQVLYTSRWFNAAVVSCDSVTLGRIKALPAVRSAATLNRSFQPVAPTPPPGQIAANAANNPPTKRAQYGLAYRQNEQIGALAMHEAGYRGEGMQIAVFDAGFPGVDQIAALQPLYKEKRLASTRNFVDGGTSVYQRSSHGTSCLSTIAGNQAGFYIGSAPKATFHLCITEDVNSEHPIEEANWLAAAEYADSAGVDIISSSLGYTTFDAPSKSYTYADMNGRTAISSRAATMAARVGILVVNAAGNEGDDPWHYVSAPADADSIVSVGAVDSLGNHANFSSYGPTADGRIKPTLSAMGRASAVLAPNGAAFRGNGTSYACPILAGMVAGFWQANPTLTAQQVITVLRSTASQAAAPDNVLGYGIPNFVKAYNAQHTSAPLDANGQLPGDGDALTLFPNPTGDGPLMLFLPAPLRGQPLLVRVVDARGALVAEQQLAAVSGRRTQLQLGRLAKGVYICEVSAGTTRRSVKFVQL</sequence>
<dbReference type="KEGG" id="hyg:AUC43_14275"/>
<evidence type="ECO:0000313" key="9">
    <source>
        <dbReference type="Proteomes" id="UP000059542"/>
    </source>
</evidence>
<evidence type="ECO:0000256" key="1">
    <source>
        <dbReference type="ARBA" id="ARBA00011073"/>
    </source>
</evidence>
<gene>
    <name evidence="8" type="ORF">AUC43_14275</name>
</gene>
<dbReference type="PROSITE" id="PS51892">
    <property type="entry name" value="SUBTILASE"/>
    <property type="match status" value="1"/>
</dbReference>
<dbReference type="PANTHER" id="PTHR43806:SF67">
    <property type="entry name" value="EGF-LIKE DOMAIN-CONTAINING PROTEIN"/>
    <property type="match status" value="1"/>
</dbReference>
<keyword evidence="4 5" id="KW-0720">Serine protease</keyword>
<dbReference type="Gene3D" id="3.40.50.200">
    <property type="entry name" value="Peptidase S8/S53 domain"/>
    <property type="match status" value="1"/>
</dbReference>
<feature type="domain" description="Peptidase S8/S53" evidence="7">
    <location>
        <begin position="184"/>
        <end position="456"/>
    </location>
</feature>
<dbReference type="Pfam" id="PF00082">
    <property type="entry name" value="Peptidase_S8"/>
    <property type="match status" value="1"/>
</dbReference>
<dbReference type="PRINTS" id="PR00723">
    <property type="entry name" value="SUBTILISIN"/>
</dbReference>
<feature type="active site" description="Charge relay system" evidence="5">
    <location>
        <position position="232"/>
    </location>
</feature>
<organism evidence="8 9">
    <name type="scientific">Hymenobacter sedentarius</name>
    <dbReference type="NCBI Taxonomy" id="1411621"/>
    <lineage>
        <taxon>Bacteria</taxon>
        <taxon>Pseudomonadati</taxon>
        <taxon>Bacteroidota</taxon>
        <taxon>Cytophagia</taxon>
        <taxon>Cytophagales</taxon>
        <taxon>Hymenobacteraceae</taxon>
        <taxon>Hymenobacter</taxon>
    </lineage>
</organism>
<dbReference type="AlphaFoldDB" id="A0A0U4ADD8"/>
<dbReference type="InterPro" id="IPR000209">
    <property type="entry name" value="Peptidase_S8/S53_dom"/>
</dbReference>
<comment type="similarity">
    <text evidence="1 5">Belongs to the peptidase S8 family.</text>
</comment>
<keyword evidence="6" id="KW-0732">Signal</keyword>
<dbReference type="InterPro" id="IPR036852">
    <property type="entry name" value="Peptidase_S8/S53_dom_sf"/>
</dbReference>
<proteinExistence type="inferred from homology"/>
<keyword evidence="3 5" id="KW-0378">Hydrolase</keyword>
<evidence type="ECO:0000256" key="6">
    <source>
        <dbReference type="SAM" id="SignalP"/>
    </source>
</evidence>
<evidence type="ECO:0000256" key="5">
    <source>
        <dbReference type="PROSITE-ProRule" id="PRU01240"/>
    </source>
</evidence>
<dbReference type="GO" id="GO:0004252">
    <property type="term" value="F:serine-type endopeptidase activity"/>
    <property type="evidence" value="ECO:0007669"/>
    <property type="project" value="UniProtKB-UniRule"/>
</dbReference>
<dbReference type="InterPro" id="IPR050131">
    <property type="entry name" value="Peptidase_S8_subtilisin-like"/>
</dbReference>
<dbReference type="CDD" id="cd07493">
    <property type="entry name" value="Peptidases_S8_9"/>
    <property type="match status" value="1"/>
</dbReference>
<feature type="signal peptide" evidence="6">
    <location>
        <begin position="1"/>
        <end position="23"/>
    </location>
</feature>
<feature type="chain" id="PRO_5006846545" description="Peptidase S8/S53 domain-containing protein" evidence="6">
    <location>
        <begin position="24"/>
        <end position="566"/>
    </location>
</feature>
<dbReference type="PANTHER" id="PTHR43806">
    <property type="entry name" value="PEPTIDASE S8"/>
    <property type="match status" value="1"/>
</dbReference>
<keyword evidence="9" id="KW-1185">Reference proteome</keyword>
<evidence type="ECO:0000313" key="8">
    <source>
        <dbReference type="EMBL" id="ALW86156.1"/>
    </source>
</evidence>